<evidence type="ECO:0000313" key="3">
    <source>
        <dbReference type="EMBL" id="CAE8596228.1"/>
    </source>
</evidence>
<evidence type="ECO:0000313" key="4">
    <source>
        <dbReference type="Proteomes" id="UP000654075"/>
    </source>
</evidence>
<organism evidence="3 4">
    <name type="scientific">Polarella glacialis</name>
    <name type="common">Dinoflagellate</name>
    <dbReference type="NCBI Taxonomy" id="89957"/>
    <lineage>
        <taxon>Eukaryota</taxon>
        <taxon>Sar</taxon>
        <taxon>Alveolata</taxon>
        <taxon>Dinophyceae</taxon>
        <taxon>Suessiales</taxon>
        <taxon>Suessiaceae</taxon>
        <taxon>Polarella</taxon>
    </lineage>
</organism>
<sequence>KEDDEDDTGSLSFNDFAWIAEECRKLIPVESRRQANFMEEELATIKSSFEDLDPRNQGFVSLGELIMTLGDSHLPVNTREGRAKLLASIDLARE</sequence>
<dbReference type="InterPro" id="IPR002048">
    <property type="entry name" value="EF_hand_dom"/>
</dbReference>
<dbReference type="GO" id="GO:0005509">
    <property type="term" value="F:calcium ion binding"/>
    <property type="evidence" value="ECO:0007669"/>
    <property type="project" value="InterPro"/>
</dbReference>
<protein>
    <recommendedName>
        <fullName evidence="2">EF-hand domain-containing protein</fullName>
    </recommendedName>
</protein>
<dbReference type="InterPro" id="IPR011992">
    <property type="entry name" value="EF-hand-dom_pair"/>
</dbReference>
<feature type="non-terminal residue" evidence="3">
    <location>
        <position position="1"/>
    </location>
</feature>
<keyword evidence="4" id="KW-1185">Reference proteome</keyword>
<proteinExistence type="predicted"/>
<comment type="caution">
    <text evidence="3">The sequence shown here is derived from an EMBL/GenBank/DDBJ whole genome shotgun (WGS) entry which is preliminary data.</text>
</comment>
<evidence type="ECO:0000256" key="1">
    <source>
        <dbReference type="ARBA" id="ARBA00022837"/>
    </source>
</evidence>
<dbReference type="InterPro" id="IPR018247">
    <property type="entry name" value="EF_Hand_1_Ca_BS"/>
</dbReference>
<reference evidence="3" key="1">
    <citation type="submission" date="2021-02" db="EMBL/GenBank/DDBJ databases">
        <authorList>
            <person name="Dougan E. K."/>
            <person name="Rhodes N."/>
            <person name="Thang M."/>
            <person name="Chan C."/>
        </authorList>
    </citation>
    <scope>NUCLEOTIDE SEQUENCE</scope>
</reference>
<gene>
    <name evidence="3" type="ORF">PGLA1383_LOCUS14694</name>
</gene>
<dbReference type="PROSITE" id="PS00018">
    <property type="entry name" value="EF_HAND_1"/>
    <property type="match status" value="1"/>
</dbReference>
<dbReference type="AlphaFoldDB" id="A0A813E7M7"/>
<name>A0A813E7M7_POLGL</name>
<keyword evidence="1" id="KW-0106">Calcium</keyword>
<dbReference type="SUPFAM" id="SSF47473">
    <property type="entry name" value="EF-hand"/>
    <property type="match status" value="1"/>
</dbReference>
<evidence type="ECO:0000259" key="2">
    <source>
        <dbReference type="PROSITE" id="PS50222"/>
    </source>
</evidence>
<dbReference type="EMBL" id="CAJNNV010008426">
    <property type="protein sequence ID" value="CAE8596228.1"/>
    <property type="molecule type" value="Genomic_DNA"/>
</dbReference>
<accession>A0A813E7M7</accession>
<feature type="domain" description="EF-hand" evidence="2">
    <location>
        <begin position="40"/>
        <end position="75"/>
    </location>
</feature>
<feature type="non-terminal residue" evidence="3">
    <location>
        <position position="94"/>
    </location>
</feature>
<dbReference type="Proteomes" id="UP000654075">
    <property type="component" value="Unassembled WGS sequence"/>
</dbReference>
<dbReference type="PROSITE" id="PS50222">
    <property type="entry name" value="EF_HAND_2"/>
    <property type="match status" value="1"/>
</dbReference>